<name>A0A0F9WXQ6_9ZZZZ</name>
<protein>
    <submittedName>
        <fullName evidence="1">Uncharacterized protein</fullName>
    </submittedName>
</protein>
<dbReference type="AlphaFoldDB" id="A0A0F9WXQ6"/>
<evidence type="ECO:0000313" key="1">
    <source>
        <dbReference type="EMBL" id="KKN83778.1"/>
    </source>
</evidence>
<comment type="caution">
    <text evidence="1">The sequence shown here is derived from an EMBL/GenBank/DDBJ whole genome shotgun (WGS) entry which is preliminary data.</text>
</comment>
<reference evidence="1" key="1">
    <citation type="journal article" date="2015" name="Nature">
        <title>Complex archaea that bridge the gap between prokaryotes and eukaryotes.</title>
        <authorList>
            <person name="Spang A."/>
            <person name="Saw J.H."/>
            <person name="Jorgensen S.L."/>
            <person name="Zaremba-Niedzwiedzka K."/>
            <person name="Martijn J."/>
            <person name="Lind A.E."/>
            <person name="van Eijk R."/>
            <person name="Schleper C."/>
            <person name="Guy L."/>
            <person name="Ettema T.J."/>
        </authorList>
    </citation>
    <scope>NUCLEOTIDE SEQUENCE</scope>
</reference>
<organism evidence="1">
    <name type="scientific">marine sediment metagenome</name>
    <dbReference type="NCBI Taxonomy" id="412755"/>
    <lineage>
        <taxon>unclassified sequences</taxon>
        <taxon>metagenomes</taxon>
        <taxon>ecological metagenomes</taxon>
    </lineage>
</organism>
<gene>
    <name evidence="1" type="ORF">LCGC14_0296030</name>
</gene>
<sequence length="473" mass="53869">MRRASRRCSLKRQSHLEYDSLPHNEALTEATALYRLLLGIEKAISRSQAGGKFPGCANDFLANCRQAILETKKDVVRRLDDTRGNPQALQDCRGAIAQLRGAWVGLHDFIKPVLDATALQIPYPLTNLLNHQVQSIPEMEDVRILVCLTPQLNYFQRRHTGIRRLLADLKTVVRKCPEFGKIGFVSLPFFESRGLFLNCILYHEIGHLIFEEKEYRSQLWIDFLTSIQQDKRFSNPMPVTRSWLLQRLMAWAEELFADLMAITLLGPGYTFAGAFLIHLLVGLLPDEGQQFHDLHPPHALRFREQLRALRRRGWTIRGPLWQQVRKEGAAKNRDFLPPSEYEQGFQDNVWRPLMDIFLQAVPGIHALCADCIQPTRTAANDFAKYDAFIQESIAHGVVPSLVTTNAGSARPTTTSIINSAMMYWLDGMDDLYKIFNEANQQDVEDRSVVEGRVEGWAMKAVEDWLLAEGKVGS</sequence>
<accession>A0A0F9WXQ6</accession>
<dbReference type="EMBL" id="LAZR01000180">
    <property type="protein sequence ID" value="KKN83778.1"/>
    <property type="molecule type" value="Genomic_DNA"/>
</dbReference>
<proteinExistence type="predicted"/>